<feature type="domain" description="Type I restriction modification DNA specificity" evidence="4">
    <location>
        <begin position="5"/>
        <end position="106"/>
    </location>
</feature>
<evidence type="ECO:0000313" key="5">
    <source>
        <dbReference type="EMBL" id="SFM46340.1"/>
    </source>
</evidence>
<evidence type="ECO:0000256" key="3">
    <source>
        <dbReference type="ARBA" id="ARBA00023125"/>
    </source>
</evidence>
<proteinExistence type="inferred from homology"/>
<evidence type="ECO:0000256" key="2">
    <source>
        <dbReference type="ARBA" id="ARBA00022747"/>
    </source>
</evidence>
<evidence type="ECO:0000259" key="4">
    <source>
        <dbReference type="Pfam" id="PF01420"/>
    </source>
</evidence>
<dbReference type="Proteomes" id="UP000199668">
    <property type="component" value="Unassembled WGS sequence"/>
</dbReference>
<dbReference type="PANTHER" id="PTHR30408:SF12">
    <property type="entry name" value="TYPE I RESTRICTION ENZYME MJAVIII SPECIFICITY SUBUNIT"/>
    <property type="match status" value="1"/>
</dbReference>
<gene>
    <name evidence="5" type="ORF">SAMN04488054_1581</name>
</gene>
<keyword evidence="2" id="KW-0680">Restriction system</keyword>
<reference evidence="5 6" key="1">
    <citation type="submission" date="2016-10" db="EMBL/GenBank/DDBJ databases">
        <authorList>
            <person name="de Groot N.N."/>
        </authorList>
    </citation>
    <scope>NUCLEOTIDE SEQUENCE [LARGE SCALE GENOMIC DNA]</scope>
    <source>
        <strain evidence="5 6">CGMCC 1.6134</strain>
    </source>
</reference>
<dbReference type="EMBL" id="FOTY01000058">
    <property type="protein sequence ID" value="SFM46340.1"/>
    <property type="molecule type" value="Genomic_DNA"/>
</dbReference>
<evidence type="ECO:0000256" key="1">
    <source>
        <dbReference type="ARBA" id="ARBA00010923"/>
    </source>
</evidence>
<organism evidence="5 6">
    <name type="scientific">Salibacterium qingdaonense</name>
    <dbReference type="NCBI Taxonomy" id="266892"/>
    <lineage>
        <taxon>Bacteria</taxon>
        <taxon>Bacillati</taxon>
        <taxon>Bacillota</taxon>
        <taxon>Bacilli</taxon>
        <taxon>Bacillales</taxon>
        <taxon>Bacillaceae</taxon>
    </lineage>
</organism>
<dbReference type="Pfam" id="PF01420">
    <property type="entry name" value="Methylase_S"/>
    <property type="match status" value="1"/>
</dbReference>
<dbReference type="SUPFAM" id="SSF116734">
    <property type="entry name" value="DNA methylase specificity domain"/>
    <property type="match status" value="1"/>
</dbReference>
<dbReference type="Gene3D" id="3.90.220.20">
    <property type="entry name" value="DNA methylase specificity domains"/>
    <property type="match status" value="1"/>
</dbReference>
<dbReference type="PANTHER" id="PTHR30408">
    <property type="entry name" value="TYPE-1 RESTRICTION ENZYME ECOKI SPECIFICITY PROTEIN"/>
    <property type="match status" value="1"/>
</dbReference>
<dbReference type="InterPro" id="IPR000055">
    <property type="entry name" value="Restrct_endonuc_typeI_TRD"/>
</dbReference>
<accession>A0A1I4R322</accession>
<dbReference type="GO" id="GO:0003677">
    <property type="term" value="F:DNA binding"/>
    <property type="evidence" value="ECO:0007669"/>
    <property type="project" value="UniProtKB-KW"/>
</dbReference>
<protein>
    <submittedName>
        <fullName evidence="5">Type I restriction modification DNA specificity domain-containing protein</fullName>
    </submittedName>
</protein>
<dbReference type="InterPro" id="IPR052021">
    <property type="entry name" value="Type-I_RS_S_subunit"/>
</dbReference>
<comment type="similarity">
    <text evidence="1">Belongs to the type-I restriction system S methylase family.</text>
</comment>
<evidence type="ECO:0000313" key="6">
    <source>
        <dbReference type="Proteomes" id="UP000199668"/>
    </source>
</evidence>
<dbReference type="GO" id="GO:0009307">
    <property type="term" value="P:DNA restriction-modification system"/>
    <property type="evidence" value="ECO:0007669"/>
    <property type="project" value="UniProtKB-KW"/>
</dbReference>
<name>A0A1I4R322_9BACI</name>
<dbReference type="AlphaFoldDB" id="A0A1I4R322"/>
<keyword evidence="6" id="KW-1185">Reference proteome</keyword>
<keyword evidence="3" id="KW-0238">DNA-binding</keyword>
<dbReference type="STRING" id="266892.SAMN04488054_1581"/>
<sequence>MQVGDVLLAKDGNTLGITNIVEELPSAATVNSSIAVIRPSENLNSKYLYYYLLTNYIQHIIQRFKDGMGVPHLFQKDINKFYIVKPSMEVQEKIVEYLEPKIQQIDKMVLKSQEIINKLKEYRQSLITEVVTGKIDVRDEPEAMMEPHETERNEGE</sequence>
<dbReference type="InterPro" id="IPR044946">
    <property type="entry name" value="Restrct_endonuc_typeI_TRD_sf"/>
</dbReference>